<sequence length="106" mass="11174">MSGGFNVSEDELRTYAGKLANQKGTASGIAGLVDTADVGDQSWGVVGIFVKGTYTEMLGDLKDLFTGLQDGLQSGSDKFTKAAEGYQQHEDAVEALLNGLKVQIDN</sequence>
<accession>A0A1I1A2P3</accession>
<name>A0A1I1A2P3_9PSEU</name>
<dbReference type="AlphaFoldDB" id="A0A1I1A2P3"/>
<organism evidence="1 2">
    <name type="scientific">Amycolatopsis marina</name>
    <dbReference type="NCBI Taxonomy" id="490629"/>
    <lineage>
        <taxon>Bacteria</taxon>
        <taxon>Bacillati</taxon>
        <taxon>Actinomycetota</taxon>
        <taxon>Actinomycetes</taxon>
        <taxon>Pseudonocardiales</taxon>
        <taxon>Pseudonocardiaceae</taxon>
        <taxon>Amycolatopsis</taxon>
    </lineage>
</organism>
<proteinExistence type="predicted"/>
<dbReference type="STRING" id="490629.SAMN05216266_10817"/>
<dbReference type="RefSeq" id="WP_091673764.1">
    <property type="nucleotide sequence ID" value="NZ_FOKG01000008.1"/>
</dbReference>
<dbReference type="EMBL" id="FOKG01000008">
    <property type="protein sequence ID" value="SFB30840.1"/>
    <property type="molecule type" value="Genomic_DNA"/>
</dbReference>
<evidence type="ECO:0000313" key="1">
    <source>
        <dbReference type="EMBL" id="SFB30840.1"/>
    </source>
</evidence>
<reference evidence="2" key="1">
    <citation type="submission" date="2016-10" db="EMBL/GenBank/DDBJ databases">
        <authorList>
            <person name="Varghese N."/>
            <person name="Submissions S."/>
        </authorList>
    </citation>
    <scope>NUCLEOTIDE SEQUENCE [LARGE SCALE GENOMIC DNA]</scope>
    <source>
        <strain evidence="2">CGMCC 4.3568</strain>
    </source>
</reference>
<keyword evidence="2" id="KW-1185">Reference proteome</keyword>
<protein>
    <recommendedName>
        <fullName evidence="3">Excreted virulence factor EspC, type VII ESX diderm</fullName>
    </recommendedName>
</protein>
<dbReference type="OrthoDB" id="3688292at2"/>
<dbReference type="Proteomes" id="UP000243799">
    <property type="component" value="Unassembled WGS sequence"/>
</dbReference>
<evidence type="ECO:0000313" key="2">
    <source>
        <dbReference type="Proteomes" id="UP000243799"/>
    </source>
</evidence>
<gene>
    <name evidence="1" type="ORF">SAMN05216266_10817</name>
</gene>
<evidence type="ECO:0008006" key="3">
    <source>
        <dbReference type="Google" id="ProtNLM"/>
    </source>
</evidence>